<name>A0A517RNN1_9PLAN</name>
<dbReference type="OrthoDB" id="273392at2"/>
<protein>
    <submittedName>
        <fullName evidence="6">Putative ABC transporter ATP-binding protein</fullName>
    </submittedName>
</protein>
<dbReference type="PROSITE" id="PS00211">
    <property type="entry name" value="ABC_TRANSPORTER_1"/>
    <property type="match status" value="1"/>
</dbReference>
<dbReference type="Gene3D" id="3.40.50.300">
    <property type="entry name" value="P-loop containing nucleotide triphosphate hydrolases"/>
    <property type="match status" value="1"/>
</dbReference>
<dbReference type="Pfam" id="PF00005">
    <property type="entry name" value="ABC_tran"/>
    <property type="match status" value="1"/>
</dbReference>
<dbReference type="InterPro" id="IPR003593">
    <property type="entry name" value="AAA+_ATPase"/>
</dbReference>
<keyword evidence="3 6" id="KW-0067">ATP-binding</keyword>
<evidence type="ECO:0000256" key="3">
    <source>
        <dbReference type="ARBA" id="ARBA00022840"/>
    </source>
</evidence>
<dbReference type="KEGG" id="gaz:Pan241w_56150"/>
<dbReference type="GO" id="GO:0016887">
    <property type="term" value="F:ATP hydrolysis activity"/>
    <property type="evidence" value="ECO:0007669"/>
    <property type="project" value="InterPro"/>
</dbReference>
<proteinExistence type="inferred from homology"/>
<dbReference type="FunFam" id="3.40.50.300:FF:000032">
    <property type="entry name" value="Export ABC transporter ATP-binding protein"/>
    <property type="match status" value="1"/>
</dbReference>
<dbReference type="PANTHER" id="PTHR42798">
    <property type="entry name" value="LIPOPROTEIN-RELEASING SYSTEM ATP-BINDING PROTEIN LOLD"/>
    <property type="match status" value="1"/>
</dbReference>
<dbReference type="Proteomes" id="UP000317171">
    <property type="component" value="Chromosome"/>
</dbReference>
<sequence>MPAPDADALQPHPPGESPILLSLKSISKTYITGDVSVPVLHHVDLDIYDGEFLVIVGPSGSGKSTLLNIVGGIDLPTEGSVFFQNQNISQFNEQQLTRYRRENIGFVFQFYNLVPTLTARENVIVAADISDSPMSPEDALELVGLSSRVDHFPSQLSGGEQQRVAIARALVKNPELLLCDEPTGALDLTTGRMILEVLGNLNRELGKTVVIITHNSAIGQMAQRIVRIGSGTIAETQANPHPIAAQQVTW</sequence>
<feature type="domain" description="ABC transporter" evidence="5">
    <location>
        <begin position="21"/>
        <end position="248"/>
    </location>
</feature>
<reference evidence="6 7" key="1">
    <citation type="submission" date="2019-02" db="EMBL/GenBank/DDBJ databases">
        <title>Deep-cultivation of Planctomycetes and their phenomic and genomic characterization uncovers novel biology.</title>
        <authorList>
            <person name="Wiegand S."/>
            <person name="Jogler M."/>
            <person name="Boedeker C."/>
            <person name="Pinto D."/>
            <person name="Vollmers J."/>
            <person name="Rivas-Marin E."/>
            <person name="Kohn T."/>
            <person name="Peeters S.H."/>
            <person name="Heuer A."/>
            <person name="Rast P."/>
            <person name="Oberbeckmann S."/>
            <person name="Bunk B."/>
            <person name="Jeske O."/>
            <person name="Meyerdierks A."/>
            <person name="Storesund J.E."/>
            <person name="Kallscheuer N."/>
            <person name="Luecker S."/>
            <person name="Lage O.M."/>
            <person name="Pohl T."/>
            <person name="Merkel B.J."/>
            <person name="Hornburger P."/>
            <person name="Mueller R.-W."/>
            <person name="Bruemmer F."/>
            <person name="Labrenz M."/>
            <person name="Spormann A.M."/>
            <person name="Op den Camp H."/>
            <person name="Overmann J."/>
            <person name="Amann R."/>
            <person name="Jetten M.S.M."/>
            <person name="Mascher T."/>
            <person name="Medema M.H."/>
            <person name="Devos D.P."/>
            <person name="Kaster A.-K."/>
            <person name="Ovreas L."/>
            <person name="Rohde M."/>
            <person name="Galperin M.Y."/>
            <person name="Jogler C."/>
        </authorList>
    </citation>
    <scope>NUCLEOTIDE SEQUENCE [LARGE SCALE GENOMIC DNA]</scope>
    <source>
        <strain evidence="6 7">Pan241w</strain>
    </source>
</reference>
<dbReference type="GO" id="GO:0098796">
    <property type="term" value="C:membrane protein complex"/>
    <property type="evidence" value="ECO:0007669"/>
    <property type="project" value="UniProtKB-ARBA"/>
</dbReference>
<keyword evidence="1" id="KW-0813">Transport</keyword>
<organism evidence="6 7">
    <name type="scientific">Gimesia alba</name>
    <dbReference type="NCBI Taxonomy" id="2527973"/>
    <lineage>
        <taxon>Bacteria</taxon>
        <taxon>Pseudomonadati</taxon>
        <taxon>Planctomycetota</taxon>
        <taxon>Planctomycetia</taxon>
        <taxon>Planctomycetales</taxon>
        <taxon>Planctomycetaceae</taxon>
        <taxon>Gimesia</taxon>
    </lineage>
</organism>
<evidence type="ECO:0000313" key="6">
    <source>
        <dbReference type="EMBL" id="QDT45490.1"/>
    </source>
</evidence>
<dbReference type="InterPro" id="IPR027417">
    <property type="entry name" value="P-loop_NTPase"/>
</dbReference>
<dbReference type="RefSeq" id="WP_145222158.1">
    <property type="nucleotide sequence ID" value="NZ_CP036269.1"/>
</dbReference>
<evidence type="ECO:0000313" key="7">
    <source>
        <dbReference type="Proteomes" id="UP000317171"/>
    </source>
</evidence>
<evidence type="ECO:0000256" key="1">
    <source>
        <dbReference type="ARBA" id="ARBA00022448"/>
    </source>
</evidence>
<dbReference type="SMART" id="SM00382">
    <property type="entry name" value="AAA"/>
    <property type="match status" value="1"/>
</dbReference>
<dbReference type="SUPFAM" id="SSF52540">
    <property type="entry name" value="P-loop containing nucleoside triphosphate hydrolases"/>
    <property type="match status" value="1"/>
</dbReference>
<dbReference type="PANTHER" id="PTHR42798:SF2">
    <property type="entry name" value="ABC TRANSPORTER ATP-BINDING PROTEIN MG467-RELATED"/>
    <property type="match status" value="1"/>
</dbReference>
<evidence type="ECO:0000256" key="2">
    <source>
        <dbReference type="ARBA" id="ARBA00022741"/>
    </source>
</evidence>
<evidence type="ECO:0000256" key="4">
    <source>
        <dbReference type="ARBA" id="ARBA00038388"/>
    </source>
</evidence>
<dbReference type="InterPro" id="IPR017871">
    <property type="entry name" value="ABC_transporter-like_CS"/>
</dbReference>
<dbReference type="EMBL" id="CP036269">
    <property type="protein sequence ID" value="QDT45490.1"/>
    <property type="molecule type" value="Genomic_DNA"/>
</dbReference>
<dbReference type="InterPro" id="IPR017911">
    <property type="entry name" value="MacB-like_ATP-bd"/>
</dbReference>
<dbReference type="InterPro" id="IPR003439">
    <property type="entry name" value="ABC_transporter-like_ATP-bd"/>
</dbReference>
<keyword evidence="2" id="KW-0547">Nucleotide-binding</keyword>
<dbReference type="PROSITE" id="PS50893">
    <property type="entry name" value="ABC_TRANSPORTER_2"/>
    <property type="match status" value="1"/>
</dbReference>
<dbReference type="GO" id="GO:0005524">
    <property type="term" value="F:ATP binding"/>
    <property type="evidence" value="ECO:0007669"/>
    <property type="project" value="UniProtKB-KW"/>
</dbReference>
<dbReference type="AlphaFoldDB" id="A0A517RNN1"/>
<dbReference type="CDD" id="cd03255">
    <property type="entry name" value="ABC_MJ0796_LolCDE_FtsE"/>
    <property type="match status" value="1"/>
</dbReference>
<gene>
    <name evidence="6" type="ORF">Pan241w_56150</name>
</gene>
<comment type="similarity">
    <text evidence="4">Belongs to the ABC transporter superfamily. Macrolide exporter (TC 3.A.1.122) family.</text>
</comment>
<accession>A0A517RNN1</accession>
<dbReference type="GO" id="GO:0022857">
    <property type="term" value="F:transmembrane transporter activity"/>
    <property type="evidence" value="ECO:0007669"/>
    <property type="project" value="UniProtKB-ARBA"/>
</dbReference>
<evidence type="ECO:0000259" key="5">
    <source>
        <dbReference type="PROSITE" id="PS50893"/>
    </source>
</evidence>
<keyword evidence="7" id="KW-1185">Reference proteome</keyword>